<accession>A0A6S7HNC7</accession>
<reference evidence="1" key="1">
    <citation type="submission" date="2020-04" db="EMBL/GenBank/DDBJ databases">
        <authorList>
            <person name="Alioto T."/>
            <person name="Alioto T."/>
            <person name="Gomez Garrido J."/>
        </authorList>
    </citation>
    <scope>NUCLEOTIDE SEQUENCE</scope>
    <source>
        <strain evidence="1">A484AB</strain>
    </source>
</reference>
<dbReference type="Proteomes" id="UP001152795">
    <property type="component" value="Unassembled WGS sequence"/>
</dbReference>
<dbReference type="AlphaFoldDB" id="A0A6S7HNC7"/>
<name>A0A6S7HNC7_PARCT</name>
<protein>
    <submittedName>
        <fullName evidence="1">Uncharacterized protein</fullName>
    </submittedName>
</protein>
<dbReference type="EMBL" id="CACRXK020002881">
    <property type="protein sequence ID" value="CAB3996501.1"/>
    <property type="molecule type" value="Genomic_DNA"/>
</dbReference>
<sequence>MLPTVADEDGIDPINAVGRGLDPNFYVGDKGGALWKSLCMVEGNDVKNKTVVDKFHIKQDICCHQKYFSSTQDKVKFDNLMMDAMNAATSVQAEAAEKALDSLSLLLIPLY</sequence>
<organism evidence="1 2">
    <name type="scientific">Paramuricea clavata</name>
    <name type="common">Red gorgonian</name>
    <name type="synonym">Violescent sea-whip</name>
    <dbReference type="NCBI Taxonomy" id="317549"/>
    <lineage>
        <taxon>Eukaryota</taxon>
        <taxon>Metazoa</taxon>
        <taxon>Cnidaria</taxon>
        <taxon>Anthozoa</taxon>
        <taxon>Octocorallia</taxon>
        <taxon>Malacalcyonacea</taxon>
        <taxon>Plexauridae</taxon>
        <taxon>Paramuricea</taxon>
    </lineage>
</organism>
<comment type="caution">
    <text evidence="1">The sequence shown here is derived from an EMBL/GenBank/DDBJ whole genome shotgun (WGS) entry which is preliminary data.</text>
</comment>
<proteinExistence type="predicted"/>
<evidence type="ECO:0000313" key="1">
    <source>
        <dbReference type="EMBL" id="CAB3996501.1"/>
    </source>
</evidence>
<gene>
    <name evidence="1" type="ORF">PACLA_8A029889</name>
</gene>
<evidence type="ECO:0000313" key="2">
    <source>
        <dbReference type="Proteomes" id="UP001152795"/>
    </source>
</evidence>
<keyword evidence="2" id="KW-1185">Reference proteome</keyword>